<proteinExistence type="predicted"/>
<evidence type="ECO:0000313" key="2">
    <source>
        <dbReference type="Proteomes" id="UP000277214"/>
    </source>
</evidence>
<sequence length="35" mass="3962">MDYQNNVSEERVAEMIWDAVSEGATLKDVHGILKI</sequence>
<accession>A0A3S4JI84</accession>
<reference evidence="1 2" key="1">
    <citation type="submission" date="2018-12" db="EMBL/GenBank/DDBJ databases">
        <authorList>
            <consortium name="Pathogen Informatics"/>
        </authorList>
    </citation>
    <scope>NUCLEOTIDE SEQUENCE [LARGE SCALE GENOMIC DNA]</scope>
    <source>
        <strain evidence="1 2">NCTC8272</strain>
    </source>
</reference>
<organism evidence="1 2">
    <name type="scientific">Salmonella enterica I</name>
    <dbReference type="NCBI Taxonomy" id="59201"/>
    <lineage>
        <taxon>Bacteria</taxon>
        <taxon>Pseudomonadati</taxon>
        <taxon>Pseudomonadota</taxon>
        <taxon>Gammaproteobacteria</taxon>
        <taxon>Enterobacterales</taxon>
        <taxon>Enterobacteriaceae</taxon>
        <taxon>Salmonella</taxon>
    </lineage>
</organism>
<dbReference type="AlphaFoldDB" id="A0A3S4JI84"/>
<evidence type="ECO:0000313" key="1">
    <source>
        <dbReference type="EMBL" id="VEA44565.1"/>
    </source>
</evidence>
<protein>
    <submittedName>
        <fullName evidence="1">Type III secretion chaperone protein for YopD(SycD)</fullName>
    </submittedName>
</protein>
<gene>
    <name evidence="1" type="primary">sicA_1</name>
    <name evidence="1" type="ORF">NCTC8272_05599</name>
</gene>
<name>A0A3S4JI84_SALET</name>
<dbReference type="EMBL" id="LR134149">
    <property type="protein sequence ID" value="VEA44565.1"/>
    <property type="molecule type" value="Genomic_DNA"/>
</dbReference>
<dbReference type="Proteomes" id="UP000277214">
    <property type="component" value="Chromosome 1"/>
</dbReference>